<dbReference type="Pfam" id="PF00544">
    <property type="entry name" value="Pectate_lyase_4"/>
    <property type="match status" value="1"/>
</dbReference>
<dbReference type="PANTHER" id="PTHR31683:SF18">
    <property type="entry name" value="PECTATE LYASE 21-RELATED"/>
    <property type="match status" value="1"/>
</dbReference>
<evidence type="ECO:0000256" key="1">
    <source>
        <dbReference type="ARBA" id="ARBA00022729"/>
    </source>
</evidence>
<dbReference type="InterPro" id="IPR002022">
    <property type="entry name" value="Pec_lyase"/>
</dbReference>
<proteinExistence type="inferred from homology"/>
<keyword evidence="3" id="KW-0964">Secreted</keyword>
<evidence type="ECO:0000313" key="6">
    <source>
        <dbReference type="EMBL" id="MFD1603425.1"/>
    </source>
</evidence>
<dbReference type="EMBL" id="JBHUDZ010000012">
    <property type="protein sequence ID" value="MFD1603425.1"/>
    <property type="molecule type" value="Genomic_DNA"/>
</dbReference>
<organism evidence="6 7">
    <name type="scientific">Flavobacterium artemisiae</name>
    <dbReference type="NCBI Taxonomy" id="2126556"/>
    <lineage>
        <taxon>Bacteria</taxon>
        <taxon>Pseudomonadati</taxon>
        <taxon>Bacteroidota</taxon>
        <taxon>Flavobacteriia</taxon>
        <taxon>Flavobacteriales</taxon>
        <taxon>Flavobacteriaceae</taxon>
        <taxon>Flavobacterium</taxon>
    </lineage>
</organism>
<dbReference type="SUPFAM" id="SSF51126">
    <property type="entry name" value="Pectin lyase-like"/>
    <property type="match status" value="1"/>
</dbReference>
<feature type="chain" id="PRO_5045379408" evidence="4">
    <location>
        <begin position="20"/>
        <end position="946"/>
    </location>
</feature>
<evidence type="ECO:0000256" key="2">
    <source>
        <dbReference type="ARBA" id="ARBA00023239"/>
    </source>
</evidence>
<dbReference type="PANTHER" id="PTHR31683">
    <property type="entry name" value="PECTATE LYASE 18-RELATED"/>
    <property type="match status" value="1"/>
</dbReference>
<comment type="subcellular location">
    <subcellularLocation>
        <location evidence="3">Secreted</location>
    </subcellularLocation>
</comment>
<evidence type="ECO:0000256" key="4">
    <source>
        <dbReference type="SAM" id="SignalP"/>
    </source>
</evidence>
<feature type="signal peptide" evidence="4">
    <location>
        <begin position="1"/>
        <end position="19"/>
    </location>
</feature>
<sequence>MKKNLLLVAVFLMTAQLWAQTINEASGWLETAFVKWQPVSGAQTYNVYYTGNGFTDKKIDDQLIRSYGSYLRADIPGLKAGTYTVKVKPVISGVEGNGTTTGSLTVTAHDRNGFAFEGGRVPGGYKVDGTAKDNAVILYITQNTKNTISMNITGASSNPCIGLQNILYAIKKGKDTRPFIIRLIGNITDMTVMEGGDVVIENNNNASSYVTFEGIGNDAVANGWGVRLKSASNIEVSNLGFMNCNSTAGDNVGMQQDNDHVWVHNCDLFYGNAGSDADQIKGDGALDNKTSTYITMSYNHFWDNGKASLLGLSEGTTSGLYVTYHHNWFDHSDSRHPRVRYYSAHIYNNYFDGVSKYGSGSTLGSSLFVEGNYFRNSKHPMLTSLQGTDIWDEANQVNNAGTMGTFSGEAGGSIKAFNNTFDASNGTNNMRFVAYNDPNPLYNISGKISSTTDFDAYVAATRGEVVSSSVKSKSGANTYNNFDTDAALYVKNLVVETPATSKTKTTQYAGRVSGGDLKWTFNNATDDTSSLVITALKSALTNYTGTLVAVQGEGNPPAGTQTLTSTTNNNQTVVSGTAIASIVFTWGGDATDATVTGLPASGLSFVKNTTAKTITITGTPTATVSYSIATTGTSGSPATGSGTITVTPAGTQTLTSNGNNSQTISSGTAIASIVFTWGGNATDATVTGLPASGLSFVKNATAKTITITGTPTANVSYSVTTSGTAGTPATASGTITVTTGSGGGSELHNFTTSGKTSSFYSITGNMNSTPGSVTYNGLTLTERLKIESSTTINYTTTSASTLILVFDASFTGTIKVDNVSYTASAGIVTASIAAGSHSITKGSVANLFYISTVYSGTLKTANVTESITVEESSKIILYPNPVSSTLYLADSNQKVEKVLIYNIVGNLVISSEKNAESIDMSSLVPGTYLAKIHTSNGSFNQTLIKK</sequence>
<dbReference type="NCBIfam" id="TIGR04183">
    <property type="entry name" value="Por_Secre_tail"/>
    <property type="match status" value="1"/>
</dbReference>
<keyword evidence="3" id="KW-0119">Carbohydrate metabolism</keyword>
<dbReference type="Gene3D" id="2.160.20.10">
    <property type="entry name" value="Single-stranded right-handed beta-helix, Pectin lyase-like"/>
    <property type="match status" value="1"/>
</dbReference>
<keyword evidence="1 4" id="KW-0732">Signal</keyword>
<dbReference type="InterPro" id="IPR026444">
    <property type="entry name" value="Secre_tail"/>
</dbReference>
<dbReference type="Pfam" id="PF18283">
    <property type="entry name" value="CBM77"/>
    <property type="match status" value="1"/>
</dbReference>
<keyword evidence="7" id="KW-1185">Reference proteome</keyword>
<evidence type="ECO:0000313" key="7">
    <source>
        <dbReference type="Proteomes" id="UP001597138"/>
    </source>
</evidence>
<dbReference type="InterPro" id="IPR011050">
    <property type="entry name" value="Pectin_lyase_fold/virulence"/>
</dbReference>
<keyword evidence="2 3" id="KW-0456">Lyase</keyword>
<dbReference type="InterPro" id="IPR012334">
    <property type="entry name" value="Pectin_lyas_fold"/>
</dbReference>
<keyword evidence="3" id="KW-0624">Polysaccharide degradation</keyword>
<name>A0ABW4HFJ6_9FLAO</name>
<dbReference type="RefSeq" id="WP_379815237.1">
    <property type="nucleotide sequence ID" value="NZ_JBHUDZ010000012.1"/>
</dbReference>
<dbReference type="Proteomes" id="UP001597138">
    <property type="component" value="Unassembled WGS sequence"/>
</dbReference>
<dbReference type="InterPro" id="IPR045032">
    <property type="entry name" value="PEL"/>
</dbReference>
<dbReference type="Pfam" id="PF18962">
    <property type="entry name" value="Por_Secre_tail"/>
    <property type="match status" value="1"/>
</dbReference>
<evidence type="ECO:0000256" key="3">
    <source>
        <dbReference type="RuleBase" id="RU361173"/>
    </source>
</evidence>
<dbReference type="SMART" id="SM00656">
    <property type="entry name" value="Amb_all"/>
    <property type="match status" value="1"/>
</dbReference>
<protein>
    <submittedName>
        <fullName evidence="6">T9SS type A sorting domain-containing protein</fullName>
    </submittedName>
</protein>
<evidence type="ECO:0000259" key="5">
    <source>
        <dbReference type="SMART" id="SM00656"/>
    </source>
</evidence>
<feature type="domain" description="Pectate lyase" evidence="5">
    <location>
        <begin position="183"/>
        <end position="380"/>
    </location>
</feature>
<accession>A0ABW4HFJ6</accession>
<comment type="caution">
    <text evidence="6">The sequence shown here is derived from an EMBL/GenBank/DDBJ whole genome shotgun (WGS) entry which is preliminary data.</text>
</comment>
<dbReference type="Gene3D" id="2.60.40.10">
    <property type="entry name" value="Immunoglobulins"/>
    <property type="match status" value="1"/>
</dbReference>
<gene>
    <name evidence="6" type="ORF">ACFSC2_11820</name>
</gene>
<dbReference type="InterPro" id="IPR041253">
    <property type="entry name" value="CBM77"/>
</dbReference>
<comment type="similarity">
    <text evidence="3">Belongs to the polysaccharide lyase 1 family.</text>
</comment>
<dbReference type="InterPro" id="IPR013783">
    <property type="entry name" value="Ig-like_fold"/>
</dbReference>
<reference evidence="7" key="1">
    <citation type="journal article" date="2019" name="Int. J. Syst. Evol. Microbiol.">
        <title>The Global Catalogue of Microorganisms (GCM) 10K type strain sequencing project: providing services to taxonomists for standard genome sequencing and annotation.</title>
        <authorList>
            <consortium name="The Broad Institute Genomics Platform"/>
            <consortium name="The Broad Institute Genome Sequencing Center for Infectious Disease"/>
            <person name="Wu L."/>
            <person name="Ma J."/>
        </authorList>
    </citation>
    <scope>NUCLEOTIDE SEQUENCE [LARGE SCALE GENOMIC DNA]</scope>
    <source>
        <strain evidence="7">CCUG 70865</strain>
    </source>
</reference>